<organism evidence="3 4">
    <name type="scientific">Aquirufa novilacunae</name>
    <dbReference type="NCBI Taxonomy" id="3139305"/>
    <lineage>
        <taxon>Bacteria</taxon>
        <taxon>Pseudomonadati</taxon>
        <taxon>Bacteroidota</taxon>
        <taxon>Cytophagia</taxon>
        <taxon>Cytophagales</taxon>
        <taxon>Flectobacillaceae</taxon>
        <taxon>Aquirufa</taxon>
    </lineage>
</organism>
<dbReference type="Proteomes" id="UP001623559">
    <property type="component" value="Unassembled WGS sequence"/>
</dbReference>
<protein>
    <submittedName>
        <fullName evidence="3">Tetratricopeptide repeat protein</fullName>
    </submittedName>
</protein>
<evidence type="ECO:0000313" key="3">
    <source>
        <dbReference type="EMBL" id="MFL0207058.1"/>
    </source>
</evidence>
<comment type="caution">
    <text evidence="3">The sequence shown here is derived from an EMBL/GenBank/DDBJ whole genome shotgun (WGS) entry which is preliminary data.</text>
</comment>
<evidence type="ECO:0000313" key="4">
    <source>
        <dbReference type="Proteomes" id="UP001623559"/>
    </source>
</evidence>
<dbReference type="SUPFAM" id="SSF81901">
    <property type="entry name" value="HCP-like"/>
    <property type="match status" value="1"/>
</dbReference>
<reference evidence="3 4" key="1">
    <citation type="submission" date="2024-07" db="EMBL/GenBank/DDBJ databases">
        <authorList>
            <person name="Pitt A."/>
            <person name="Hahn M.W."/>
        </authorList>
    </citation>
    <scope>NUCLEOTIDE SEQUENCE [LARGE SCALE GENOMIC DNA]</scope>
    <source>
        <strain evidence="3 4">2-AUSEE-184A6</strain>
    </source>
</reference>
<keyword evidence="1" id="KW-0802">TPR repeat</keyword>
<gene>
    <name evidence="3" type="ORF">V7S74_09900</name>
</gene>
<proteinExistence type="predicted"/>
<feature type="repeat" description="TPR" evidence="1">
    <location>
        <begin position="278"/>
        <end position="311"/>
    </location>
</feature>
<dbReference type="Pfam" id="PF13174">
    <property type="entry name" value="TPR_6"/>
    <property type="match status" value="1"/>
</dbReference>
<feature type="chain" id="PRO_5045184452" evidence="2">
    <location>
        <begin position="21"/>
        <end position="682"/>
    </location>
</feature>
<sequence>MYRRLVFLFLALSTWSCSQFSNKPMAVAFHNVNAKYNAIWQASRLEKELERKLFAERKESYNATLPIRIPLDSSFKQGNEKDIKELIRKASLVIDRHQNSRYIIDAYLLIGKGRIYQYDLKNAIDTYKYVNSLEIRPEALLALYEIYLQQQEFTAAEKIEEFLSENPLNSNEKKQFLLLKAYSYQLADEPVKALSLLQEASKYLKKGEEKARISFIMGQLFADNNQPNLAVESFKTTLKTKPSYDLNLQSSLAIHQIEGNVDALEKMLKDPKNEDNKSAIYVKIGQYYYTKKDYKKAKENWEKGGENNPNKGELYFQLGGLFAKQLKAYDLAANYYDSAATYLANNHPDYAKAQKLKKSWASYTSFSKQIALQDSLLHLATLSPQALHELFLKQQKDTVKKSVSAATTAPIFTRRPFNADQQNFYFNNEQARIQGSIEFSNRWGNRTLEDFWNRKNKNASLSNSTTVSTVTEKTNLPQTNTTGVAEETWLKAIPFSANAANKATKLKEESLFKLGKLARLELGENTLATSTLQQLLAEFPSTAFEAEALYVLYLSQEGTAKTNSRKTLFERYPSSYFKTMILKLENGALTENKEIQAQKKYEEAYERFKSKEFAMAFEACLAIQQNTPGSKLEDKIVFLMALCKAGLQESAECKRLLGEFVQSFPTSPLVAEANEMLKLINK</sequence>
<evidence type="ECO:0000256" key="2">
    <source>
        <dbReference type="SAM" id="SignalP"/>
    </source>
</evidence>
<evidence type="ECO:0000256" key="1">
    <source>
        <dbReference type="PROSITE-ProRule" id="PRU00339"/>
    </source>
</evidence>
<dbReference type="EMBL" id="JBEWZG010000003">
    <property type="protein sequence ID" value="MFL0207058.1"/>
    <property type="molecule type" value="Genomic_DNA"/>
</dbReference>
<dbReference type="PROSITE" id="PS50005">
    <property type="entry name" value="TPR"/>
    <property type="match status" value="1"/>
</dbReference>
<feature type="signal peptide" evidence="2">
    <location>
        <begin position="1"/>
        <end position="20"/>
    </location>
</feature>
<dbReference type="SUPFAM" id="SSF48452">
    <property type="entry name" value="TPR-like"/>
    <property type="match status" value="1"/>
</dbReference>
<accession>A0ABW8SY14</accession>
<dbReference type="InterPro" id="IPR011990">
    <property type="entry name" value="TPR-like_helical_dom_sf"/>
</dbReference>
<name>A0ABW8SY14_9BACT</name>
<dbReference type="RefSeq" id="WP_406778600.1">
    <property type="nucleotide sequence ID" value="NZ_JBEWZG010000003.1"/>
</dbReference>
<dbReference type="Gene3D" id="1.25.40.10">
    <property type="entry name" value="Tetratricopeptide repeat domain"/>
    <property type="match status" value="3"/>
</dbReference>
<dbReference type="SMART" id="SM00028">
    <property type="entry name" value="TPR"/>
    <property type="match status" value="2"/>
</dbReference>
<keyword evidence="2" id="KW-0732">Signal</keyword>
<dbReference type="InterPro" id="IPR019734">
    <property type="entry name" value="TPR_rpt"/>
</dbReference>